<accession>A0A565C0C6</accession>
<organism evidence="2 3">
    <name type="scientific">Arabis nemorensis</name>
    <dbReference type="NCBI Taxonomy" id="586526"/>
    <lineage>
        <taxon>Eukaryota</taxon>
        <taxon>Viridiplantae</taxon>
        <taxon>Streptophyta</taxon>
        <taxon>Embryophyta</taxon>
        <taxon>Tracheophyta</taxon>
        <taxon>Spermatophyta</taxon>
        <taxon>Magnoliopsida</taxon>
        <taxon>eudicotyledons</taxon>
        <taxon>Gunneridae</taxon>
        <taxon>Pentapetalae</taxon>
        <taxon>rosids</taxon>
        <taxon>malvids</taxon>
        <taxon>Brassicales</taxon>
        <taxon>Brassicaceae</taxon>
        <taxon>Arabideae</taxon>
        <taxon>Arabis</taxon>
    </lineage>
</organism>
<comment type="caution">
    <text evidence="2">The sequence shown here is derived from an EMBL/GenBank/DDBJ whole genome shotgun (WGS) entry which is preliminary data.</text>
</comment>
<keyword evidence="3" id="KW-1185">Reference proteome</keyword>
<dbReference type="AlphaFoldDB" id="A0A565C0C6"/>
<dbReference type="EMBL" id="CABITT030000006">
    <property type="protein sequence ID" value="VVB07041.1"/>
    <property type="molecule type" value="Genomic_DNA"/>
</dbReference>
<evidence type="ECO:0000313" key="3">
    <source>
        <dbReference type="Proteomes" id="UP000489600"/>
    </source>
</evidence>
<feature type="region of interest" description="Disordered" evidence="1">
    <location>
        <begin position="1"/>
        <end position="82"/>
    </location>
</feature>
<protein>
    <submittedName>
        <fullName evidence="2">Uncharacterized protein</fullName>
    </submittedName>
</protein>
<name>A0A565C0C6_9BRAS</name>
<evidence type="ECO:0000256" key="1">
    <source>
        <dbReference type="SAM" id="MobiDB-lite"/>
    </source>
</evidence>
<gene>
    <name evidence="2" type="ORF">ANE_LOCUS17485</name>
</gene>
<evidence type="ECO:0000313" key="2">
    <source>
        <dbReference type="EMBL" id="VVB07041.1"/>
    </source>
</evidence>
<feature type="compositionally biased region" description="Basic and acidic residues" evidence="1">
    <location>
        <begin position="42"/>
        <end position="56"/>
    </location>
</feature>
<reference evidence="2" key="1">
    <citation type="submission" date="2019-07" db="EMBL/GenBank/DDBJ databases">
        <authorList>
            <person name="Dittberner H."/>
        </authorList>
    </citation>
    <scope>NUCLEOTIDE SEQUENCE [LARGE SCALE GENOMIC DNA]</scope>
</reference>
<sequence>MEVSPDGLNKETKILKPTADISRPKLMTKGIKDQRSYVPSQTDKENRTEQEGKRGENQAGSTEGQGNRYAPLSSLKEDDSDC</sequence>
<proteinExistence type="predicted"/>
<dbReference type="Proteomes" id="UP000489600">
    <property type="component" value="Unassembled WGS sequence"/>
</dbReference>